<dbReference type="GO" id="GO:0004150">
    <property type="term" value="F:dihydroneopterin aldolase activity"/>
    <property type="evidence" value="ECO:0007669"/>
    <property type="project" value="UniProtKB-UniRule"/>
</dbReference>
<accession>A0A0E0UT37</accession>
<evidence type="ECO:0000313" key="8">
    <source>
        <dbReference type="EMBL" id="AEH91253.1"/>
    </source>
</evidence>
<dbReference type="GO" id="GO:0046654">
    <property type="term" value="P:tetrahydrofolate biosynthetic process"/>
    <property type="evidence" value="ECO:0007669"/>
    <property type="project" value="UniProtKB-UniRule"/>
</dbReference>
<dbReference type="KEGG" id="lmq:LMM7_0247"/>
<comment type="similarity">
    <text evidence="3 6">Belongs to the DHNA family.</text>
</comment>
<evidence type="ECO:0000256" key="5">
    <source>
        <dbReference type="ARBA" id="ARBA00023239"/>
    </source>
</evidence>
<dbReference type="PANTHER" id="PTHR42844:SF1">
    <property type="entry name" value="DIHYDRONEOPTERIN ALDOLASE 1-RELATED"/>
    <property type="match status" value="1"/>
</dbReference>
<dbReference type="GO" id="GO:0046656">
    <property type="term" value="P:folic acid biosynthetic process"/>
    <property type="evidence" value="ECO:0007669"/>
    <property type="project" value="UniProtKB-UniRule"/>
</dbReference>
<dbReference type="EMBL" id="CP002816">
    <property type="protein sequence ID" value="AEH91253.1"/>
    <property type="molecule type" value="Genomic_DNA"/>
</dbReference>
<dbReference type="SMART" id="SM00905">
    <property type="entry name" value="FolB"/>
    <property type="match status" value="1"/>
</dbReference>
<dbReference type="InterPro" id="IPR006156">
    <property type="entry name" value="Dihydroneopterin_aldolase"/>
</dbReference>
<dbReference type="InterPro" id="IPR043133">
    <property type="entry name" value="GTP-CH-I_C/QueF"/>
</dbReference>
<name>A0A0E0UT37_LISMM</name>
<dbReference type="FunFam" id="3.30.1130.10:FF:000003">
    <property type="entry name" value="7,8-dihydroneopterin aldolase"/>
    <property type="match status" value="1"/>
</dbReference>
<reference evidence="8 9" key="1">
    <citation type="journal article" date="2011" name="J. Bacteriol.">
        <title>Genome sequence of the nonpathogenic Listeria monocytogenes serovar 4a strain M7.</title>
        <authorList>
            <person name="Chen J."/>
            <person name="Xia Y."/>
            <person name="Cheng C."/>
            <person name="Fang C."/>
            <person name="Shan Y."/>
            <person name="Jin G."/>
            <person name="Fang W."/>
        </authorList>
    </citation>
    <scope>NUCLEOTIDE SEQUENCE [LARGE SCALE GENOMIC DNA]</scope>
    <source>
        <strain evidence="8 9">M7</strain>
    </source>
</reference>
<protein>
    <recommendedName>
        <fullName evidence="6">7,8-dihydroneopterin aldolase</fullName>
        <ecNumber evidence="6">4.1.2.25</ecNumber>
    </recommendedName>
</protein>
<dbReference type="UniPathway" id="UPA00077">
    <property type="reaction ID" value="UER00154"/>
</dbReference>
<dbReference type="SUPFAM" id="SSF55620">
    <property type="entry name" value="Tetrahydrobiopterin biosynthesis enzymes-like"/>
    <property type="match status" value="1"/>
</dbReference>
<evidence type="ECO:0000256" key="3">
    <source>
        <dbReference type="ARBA" id="ARBA00005708"/>
    </source>
</evidence>
<comment type="function">
    <text evidence="6">Catalyzes the conversion of 7,8-dihydroneopterin to 6-hydroxymethyl-7,8-dihydropterin.</text>
</comment>
<dbReference type="GO" id="GO:0005737">
    <property type="term" value="C:cytoplasm"/>
    <property type="evidence" value="ECO:0007669"/>
    <property type="project" value="TreeGrafter"/>
</dbReference>
<evidence type="ECO:0000256" key="1">
    <source>
        <dbReference type="ARBA" id="ARBA00001353"/>
    </source>
</evidence>
<dbReference type="CDD" id="cd00534">
    <property type="entry name" value="DHNA_DHNTPE"/>
    <property type="match status" value="1"/>
</dbReference>
<proteinExistence type="inferred from homology"/>
<evidence type="ECO:0000313" key="9">
    <source>
        <dbReference type="Proteomes" id="UP000000486"/>
    </source>
</evidence>
<organism evidence="8 9">
    <name type="scientific">Listeria monocytogenes serotype 4a (strain M7)</name>
    <dbReference type="NCBI Taxonomy" id="1030009"/>
    <lineage>
        <taxon>Bacteria</taxon>
        <taxon>Bacillati</taxon>
        <taxon>Bacillota</taxon>
        <taxon>Bacilli</taxon>
        <taxon>Bacillales</taxon>
        <taxon>Listeriaceae</taxon>
        <taxon>Listeria</taxon>
    </lineage>
</organism>
<dbReference type="RefSeq" id="WP_012582080.1">
    <property type="nucleotide sequence ID" value="NC_017537.1"/>
</dbReference>
<evidence type="ECO:0000256" key="4">
    <source>
        <dbReference type="ARBA" id="ARBA00022909"/>
    </source>
</evidence>
<dbReference type="NCBIfam" id="TIGR00526">
    <property type="entry name" value="folB_dom"/>
    <property type="match status" value="1"/>
</dbReference>
<keyword evidence="5 6" id="KW-0456">Lyase</keyword>
<comment type="catalytic activity">
    <reaction evidence="1 6">
        <text>7,8-dihydroneopterin = 6-hydroxymethyl-7,8-dihydropterin + glycolaldehyde</text>
        <dbReference type="Rhea" id="RHEA:10540"/>
        <dbReference type="ChEBI" id="CHEBI:17001"/>
        <dbReference type="ChEBI" id="CHEBI:17071"/>
        <dbReference type="ChEBI" id="CHEBI:44841"/>
        <dbReference type="EC" id="4.1.2.25"/>
    </reaction>
</comment>
<dbReference type="PATRIC" id="fig|1030009.3.peg.241"/>
<dbReference type="InterPro" id="IPR006157">
    <property type="entry name" value="FolB_dom"/>
</dbReference>
<gene>
    <name evidence="8" type="primary">folB</name>
    <name evidence="8" type="ordered locus">LMM7_0247</name>
</gene>
<evidence type="ECO:0000259" key="7">
    <source>
        <dbReference type="SMART" id="SM00905"/>
    </source>
</evidence>
<feature type="domain" description="Dihydroneopterin aldolase/epimerase" evidence="7">
    <location>
        <begin position="4"/>
        <end position="117"/>
    </location>
</feature>
<dbReference type="Proteomes" id="UP000000486">
    <property type="component" value="Chromosome"/>
</dbReference>
<comment type="pathway">
    <text evidence="2 6">Cofactor biosynthesis; tetrahydrofolate biosynthesis; 2-amino-4-hydroxy-6-hydroxymethyl-7,8-dihydropteridine diphosphate from 7,8-dihydroneopterin triphosphate: step 3/4.</text>
</comment>
<keyword evidence="4 6" id="KW-0289">Folate biosynthesis</keyword>
<dbReference type="AlphaFoldDB" id="A0A0E0UT37"/>
<sequence>MDKIYLNELVFYGYHGVLAEETKLGQTFRVSLILGLSTKKAGISDSVDDTVSYAEVYETVKEIVEGTPFKLIEALAEKIATEVLTDYPLLEEVTVKLIKPNPPIPGHYDSVAVEIERKRSDLNG</sequence>
<dbReference type="EC" id="4.1.2.25" evidence="6"/>
<dbReference type="HOGENOM" id="CLU_112632_1_3_9"/>
<dbReference type="PANTHER" id="PTHR42844">
    <property type="entry name" value="DIHYDRONEOPTERIN ALDOLASE 1-RELATED"/>
    <property type="match status" value="1"/>
</dbReference>
<dbReference type="NCBIfam" id="TIGR00525">
    <property type="entry name" value="folB"/>
    <property type="match status" value="1"/>
</dbReference>
<evidence type="ECO:0000256" key="6">
    <source>
        <dbReference type="RuleBase" id="RU362079"/>
    </source>
</evidence>
<evidence type="ECO:0000256" key="2">
    <source>
        <dbReference type="ARBA" id="ARBA00005013"/>
    </source>
</evidence>
<dbReference type="Gene3D" id="3.30.1130.10">
    <property type="match status" value="1"/>
</dbReference>
<dbReference type="Pfam" id="PF02152">
    <property type="entry name" value="FolB"/>
    <property type="match status" value="1"/>
</dbReference>